<organism evidence="1 2">
    <name type="scientific">Gossypium davidsonii</name>
    <name type="common">Davidson's cotton</name>
    <name type="synonym">Gossypium klotzschianum subsp. davidsonii</name>
    <dbReference type="NCBI Taxonomy" id="34287"/>
    <lineage>
        <taxon>Eukaryota</taxon>
        <taxon>Viridiplantae</taxon>
        <taxon>Streptophyta</taxon>
        <taxon>Embryophyta</taxon>
        <taxon>Tracheophyta</taxon>
        <taxon>Spermatophyta</taxon>
        <taxon>Magnoliopsida</taxon>
        <taxon>eudicotyledons</taxon>
        <taxon>Gunneridae</taxon>
        <taxon>Pentapetalae</taxon>
        <taxon>rosids</taxon>
        <taxon>malvids</taxon>
        <taxon>Malvales</taxon>
        <taxon>Malvaceae</taxon>
        <taxon>Malvoideae</taxon>
        <taxon>Gossypium</taxon>
    </lineage>
</organism>
<dbReference type="EMBL" id="JABFAC010000008">
    <property type="protein sequence ID" value="MBA0620409.1"/>
    <property type="molecule type" value="Genomic_DNA"/>
</dbReference>
<keyword evidence="2" id="KW-1185">Reference proteome</keyword>
<dbReference type="AlphaFoldDB" id="A0A7J8S2Z8"/>
<comment type="caution">
    <text evidence="1">The sequence shown here is derived from an EMBL/GenBank/DDBJ whole genome shotgun (WGS) entry which is preliminary data.</text>
</comment>
<protein>
    <submittedName>
        <fullName evidence="1">Uncharacterized protein</fullName>
    </submittedName>
</protein>
<sequence>MDEKSWHAILVVWEPSATETTGVKTQRLRSLSLANRGRQWLWRSRVSQWIWRTVIASVTPPNPKPSPEQ</sequence>
<proteinExistence type="predicted"/>
<feature type="non-terminal residue" evidence="1">
    <location>
        <position position="1"/>
    </location>
</feature>
<reference evidence="1 2" key="1">
    <citation type="journal article" date="2019" name="Genome Biol. Evol.">
        <title>Insights into the evolution of the New World diploid cottons (Gossypium, subgenus Houzingenia) based on genome sequencing.</title>
        <authorList>
            <person name="Grover C.E."/>
            <person name="Arick M.A. 2nd"/>
            <person name="Thrash A."/>
            <person name="Conover J.L."/>
            <person name="Sanders W.S."/>
            <person name="Peterson D.G."/>
            <person name="Frelichowski J.E."/>
            <person name="Scheffler J.A."/>
            <person name="Scheffler B.E."/>
            <person name="Wendel J.F."/>
        </authorList>
    </citation>
    <scope>NUCLEOTIDE SEQUENCE [LARGE SCALE GENOMIC DNA]</scope>
    <source>
        <strain evidence="1">27</strain>
        <tissue evidence="1">Leaf</tissue>
    </source>
</reference>
<evidence type="ECO:0000313" key="2">
    <source>
        <dbReference type="Proteomes" id="UP000593561"/>
    </source>
</evidence>
<evidence type="ECO:0000313" key="1">
    <source>
        <dbReference type="EMBL" id="MBA0620409.1"/>
    </source>
</evidence>
<name>A0A7J8S2Z8_GOSDV</name>
<gene>
    <name evidence="1" type="ORF">Godav_006126</name>
</gene>
<accession>A0A7J8S2Z8</accession>
<dbReference type="Proteomes" id="UP000593561">
    <property type="component" value="Unassembled WGS sequence"/>
</dbReference>